<keyword evidence="8" id="KW-0547">Nucleotide-binding</keyword>
<gene>
    <name evidence="18" type="ORF">F6X42_26270</name>
</gene>
<dbReference type="Pfam" id="PF02743">
    <property type="entry name" value="dCache_1"/>
    <property type="match status" value="1"/>
</dbReference>
<feature type="coiled-coil region" evidence="14">
    <location>
        <begin position="379"/>
        <end position="441"/>
    </location>
</feature>
<name>A0ABR7PUM0_9BURK</name>
<dbReference type="Gene3D" id="3.30.565.10">
    <property type="entry name" value="Histidine kinase-like ATPase, C-terminal domain"/>
    <property type="match status" value="1"/>
</dbReference>
<dbReference type="GO" id="GO:0016301">
    <property type="term" value="F:kinase activity"/>
    <property type="evidence" value="ECO:0007669"/>
    <property type="project" value="UniProtKB-KW"/>
</dbReference>
<dbReference type="InterPro" id="IPR004358">
    <property type="entry name" value="Sig_transdc_His_kin-like_C"/>
</dbReference>
<comment type="catalytic activity">
    <reaction evidence="1">
        <text>ATP + protein L-histidine = ADP + protein N-phospho-L-histidine.</text>
        <dbReference type="EC" id="2.7.13.3"/>
    </reaction>
</comment>
<dbReference type="SMART" id="SM00388">
    <property type="entry name" value="HisKA"/>
    <property type="match status" value="1"/>
</dbReference>
<dbReference type="InterPro" id="IPR017055">
    <property type="entry name" value="Sig_transdc_His_kinase_DctB"/>
</dbReference>
<evidence type="ECO:0000256" key="4">
    <source>
        <dbReference type="ARBA" id="ARBA00022475"/>
    </source>
</evidence>
<dbReference type="InterPro" id="IPR003594">
    <property type="entry name" value="HATPase_dom"/>
</dbReference>
<proteinExistence type="predicted"/>
<dbReference type="InterPro" id="IPR033479">
    <property type="entry name" value="dCache_1"/>
</dbReference>
<dbReference type="InterPro" id="IPR036097">
    <property type="entry name" value="HisK_dim/P_sf"/>
</dbReference>
<dbReference type="InterPro" id="IPR029151">
    <property type="entry name" value="Sensor-like_sf"/>
</dbReference>
<dbReference type="Gene3D" id="1.10.287.130">
    <property type="match status" value="1"/>
</dbReference>
<keyword evidence="7 16" id="KW-0812">Transmembrane</keyword>
<dbReference type="Pfam" id="PF02518">
    <property type="entry name" value="HATPase_c"/>
    <property type="match status" value="1"/>
</dbReference>
<dbReference type="Proteomes" id="UP000736373">
    <property type="component" value="Unassembled WGS sequence"/>
</dbReference>
<feature type="region of interest" description="Disordered" evidence="15">
    <location>
        <begin position="1"/>
        <end position="57"/>
    </location>
</feature>
<evidence type="ECO:0000256" key="5">
    <source>
        <dbReference type="ARBA" id="ARBA00022553"/>
    </source>
</evidence>
<evidence type="ECO:0000256" key="9">
    <source>
        <dbReference type="ARBA" id="ARBA00022777"/>
    </source>
</evidence>
<organism evidence="18 19">
    <name type="scientific">Paraburkholderia podalyriae</name>
    <dbReference type="NCBI Taxonomy" id="1938811"/>
    <lineage>
        <taxon>Bacteria</taxon>
        <taxon>Pseudomonadati</taxon>
        <taxon>Pseudomonadota</taxon>
        <taxon>Betaproteobacteria</taxon>
        <taxon>Burkholderiales</taxon>
        <taxon>Burkholderiaceae</taxon>
        <taxon>Paraburkholderia</taxon>
    </lineage>
</organism>
<keyword evidence="13 16" id="KW-0472">Membrane</keyword>
<dbReference type="EC" id="2.7.13.3" evidence="3"/>
<evidence type="ECO:0000256" key="15">
    <source>
        <dbReference type="SAM" id="MobiDB-lite"/>
    </source>
</evidence>
<comment type="caution">
    <text evidence="18">The sequence shown here is derived from an EMBL/GenBank/DDBJ whole genome shotgun (WGS) entry which is preliminary data.</text>
</comment>
<dbReference type="CDD" id="cd00082">
    <property type="entry name" value="HisKA"/>
    <property type="match status" value="1"/>
</dbReference>
<keyword evidence="6" id="KW-0808">Transferase</keyword>
<comment type="subcellular location">
    <subcellularLocation>
        <location evidence="2">Cell membrane</location>
        <topology evidence="2">Multi-pass membrane protein</topology>
    </subcellularLocation>
</comment>
<evidence type="ECO:0000313" key="18">
    <source>
        <dbReference type="EMBL" id="MBC8749964.1"/>
    </source>
</evidence>
<dbReference type="Gene3D" id="3.30.450.20">
    <property type="entry name" value="PAS domain"/>
    <property type="match status" value="2"/>
</dbReference>
<evidence type="ECO:0000256" key="6">
    <source>
        <dbReference type="ARBA" id="ARBA00022679"/>
    </source>
</evidence>
<dbReference type="Gene3D" id="6.10.250.3020">
    <property type="match status" value="1"/>
</dbReference>
<dbReference type="InterPro" id="IPR005467">
    <property type="entry name" value="His_kinase_dom"/>
</dbReference>
<dbReference type="SUPFAM" id="SSF55874">
    <property type="entry name" value="ATPase domain of HSP90 chaperone/DNA topoisomerase II/histidine kinase"/>
    <property type="match status" value="1"/>
</dbReference>
<dbReference type="PRINTS" id="PR00344">
    <property type="entry name" value="BCTRLSENSOR"/>
</dbReference>
<dbReference type="SMART" id="SM00387">
    <property type="entry name" value="HATPase_c"/>
    <property type="match status" value="1"/>
</dbReference>
<keyword evidence="10" id="KW-0067">ATP-binding</keyword>
<dbReference type="PIRSF" id="PIRSF036431">
    <property type="entry name" value="STHK_DctB"/>
    <property type="match status" value="1"/>
</dbReference>
<dbReference type="InterPro" id="IPR003661">
    <property type="entry name" value="HisK_dim/P_dom"/>
</dbReference>
<keyword evidence="11 16" id="KW-1133">Transmembrane helix</keyword>
<accession>A0ABR7PUM0</accession>
<dbReference type="Pfam" id="PF00512">
    <property type="entry name" value="HisKA"/>
    <property type="match status" value="1"/>
</dbReference>
<evidence type="ECO:0000256" key="10">
    <source>
        <dbReference type="ARBA" id="ARBA00022840"/>
    </source>
</evidence>
<dbReference type="PANTHER" id="PTHR43065">
    <property type="entry name" value="SENSOR HISTIDINE KINASE"/>
    <property type="match status" value="1"/>
</dbReference>
<evidence type="ECO:0000256" key="8">
    <source>
        <dbReference type="ARBA" id="ARBA00022741"/>
    </source>
</evidence>
<sequence>MNPASARPPEASAVAPAAPGPSALTFGETASATRGPARDASRGEPLPPYATMSDPHRPDLANVTRRLLILFALAAGLAAACWLTYSLAWKSGVDTLRRNAAVRAERTASVLKSTLERYESLPYLLAEHPIVQDVLIDPTPANAARANLYLEDLNRHARATVTYVISLDGYCVAASNWRGPGSFVGAGYQFRPYFVDAVKGGVGRFFGIGTISQAPGYYISQPVRRDGKIVGVAVVKLDLEWFQGADASEPLVVTDDHGVIFLSSVPAWKYHTIRPLPGQIANSIYQARQYAQQPIEPLPVAVERILKGNAQILRVGGGRSAPRYLASRHAMGEPDWHLITMSPVDPVDADARKATIVTGFGYVSLVLLAFYWRMRRARLREMMRSRALLQKAYAELNERVAERTADLSEANEQLHREVAERTRAEQELRAAHDELIQASKLAALGQMAAGITHELNQPLAALRSFSDNTRVLLERGDQASARENLEAIAALTERMGKITNQLKLFVGRARPRSARASIVRALRNVVGLLQKRLQGVELEFVLIDARAGTDTAAADAAGRARAPLNLADDHLELVANCDDLRLEQVLINLLGNALDATAGINPPRITVEVAAGDANLSIAVGDNGPGIPDDVLPHLFEPFFTTKEMGQGLGLGLAISSSIARDCGGSLAARNAPQGGALFVLTLRRARVQSSPSHDPLTAGS</sequence>
<feature type="transmembrane region" description="Helical" evidence="16">
    <location>
        <begin position="67"/>
        <end position="89"/>
    </location>
</feature>
<evidence type="ECO:0000313" key="19">
    <source>
        <dbReference type="Proteomes" id="UP000736373"/>
    </source>
</evidence>
<evidence type="ECO:0000256" key="1">
    <source>
        <dbReference type="ARBA" id="ARBA00000085"/>
    </source>
</evidence>
<evidence type="ECO:0000256" key="2">
    <source>
        <dbReference type="ARBA" id="ARBA00004651"/>
    </source>
</evidence>
<protein>
    <recommendedName>
        <fullName evidence="3">histidine kinase</fullName>
        <ecNumber evidence="3">2.7.13.3</ecNumber>
    </recommendedName>
</protein>
<keyword evidence="12" id="KW-0902">Two-component regulatory system</keyword>
<keyword evidence="14" id="KW-0175">Coiled coil</keyword>
<keyword evidence="9 18" id="KW-0418">Kinase</keyword>
<keyword evidence="5" id="KW-0597">Phosphoprotein</keyword>
<evidence type="ECO:0000256" key="7">
    <source>
        <dbReference type="ARBA" id="ARBA00022692"/>
    </source>
</evidence>
<dbReference type="RefSeq" id="WP_187636939.1">
    <property type="nucleotide sequence ID" value="NZ_VZQQ01000026.1"/>
</dbReference>
<feature type="domain" description="Histidine kinase" evidence="17">
    <location>
        <begin position="450"/>
        <end position="687"/>
    </location>
</feature>
<evidence type="ECO:0000256" key="14">
    <source>
        <dbReference type="SAM" id="Coils"/>
    </source>
</evidence>
<dbReference type="SUPFAM" id="SSF103190">
    <property type="entry name" value="Sensory domain-like"/>
    <property type="match status" value="1"/>
</dbReference>
<feature type="compositionally biased region" description="Low complexity" evidence="15">
    <location>
        <begin position="1"/>
        <end position="23"/>
    </location>
</feature>
<dbReference type="EMBL" id="VZQQ01000026">
    <property type="protein sequence ID" value="MBC8749964.1"/>
    <property type="molecule type" value="Genomic_DNA"/>
</dbReference>
<dbReference type="PANTHER" id="PTHR43065:SF46">
    <property type="entry name" value="C4-DICARBOXYLATE TRANSPORT SENSOR PROTEIN DCTB"/>
    <property type="match status" value="1"/>
</dbReference>
<reference evidence="18 19" key="1">
    <citation type="submission" date="2019-09" db="EMBL/GenBank/DDBJ databases">
        <title>Paraburkholderia podalyriae sp. nov., A South African Podalyria-associated rhizobium.</title>
        <authorList>
            <person name="Mavima L."/>
            <person name="Beukes C.W."/>
            <person name="Palmer M."/>
            <person name="De Meyer S.E."/>
            <person name="James E.K."/>
            <person name="Maluk M."/>
            <person name="Avontuur J.R."/>
            <person name="Chan W.Y."/>
            <person name="Venter S.N."/>
            <person name="Steenkamp E.T."/>
        </authorList>
    </citation>
    <scope>NUCLEOTIDE SEQUENCE [LARGE SCALE GENOMIC DNA]</scope>
    <source>
        <strain evidence="18 19">WC7.3b</strain>
    </source>
</reference>
<evidence type="ECO:0000256" key="13">
    <source>
        <dbReference type="ARBA" id="ARBA00023136"/>
    </source>
</evidence>
<evidence type="ECO:0000256" key="12">
    <source>
        <dbReference type="ARBA" id="ARBA00023012"/>
    </source>
</evidence>
<evidence type="ECO:0000256" key="16">
    <source>
        <dbReference type="SAM" id="Phobius"/>
    </source>
</evidence>
<dbReference type="PROSITE" id="PS50109">
    <property type="entry name" value="HIS_KIN"/>
    <property type="match status" value="1"/>
</dbReference>
<evidence type="ECO:0000259" key="17">
    <source>
        <dbReference type="PROSITE" id="PS50109"/>
    </source>
</evidence>
<dbReference type="SUPFAM" id="SSF47384">
    <property type="entry name" value="Homodimeric domain of signal transducing histidine kinase"/>
    <property type="match status" value="1"/>
</dbReference>
<keyword evidence="4" id="KW-1003">Cell membrane</keyword>
<keyword evidence="19" id="KW-1185">Reference proteome</keyword>
<dbReference type="InterPro" id="IPR036890">
    <property type="entry name" value="HATPase_C_sf"/>
</dbReference>
<evidence type="ECO:0000256" key="11">
    <source>
        <dbReference type="ARBA" id="ARBA00022989"/>
    </source>
</evidence>
<evidence type="ECO:0000256" key="3">
    <source>
        <dbReference type="ARBA" id="ARBA00012438"/>
    </source>
</evidence>